<dbReference type="AlphaFoldDB" id="A0AAP0R146"/>
<gene>
    <name evidence="2" type="ORF">WN944_022280</name>
</gene>
<dbReference type="EMBL" id="JBCGBO010000001">
    <property type="protein sequence ID" value="KAK9229318.1"/>
    <property type="molecule type" value="Genomic_DNA"/>
</dbReference>
<comment type="caution">
    <text evidence="2">The sequence shown here is derived from an EMBL/GenBank/DDBJ whole genome shotgun (WGS) entry which is preliminary data.</text>
</comment>
<reference evidence="2 3" key="1">
    <citation type="submission" date="2024-05" db="EMBL/GenBank/DDBJ databases">
        <title>Haplotype-resolved chromosome-level genome assembly of Huyou (Citrus changshanensis).</title>
        <authorList>
            <person name="Miao C."/>
            <person name="Chen W."/>
            <person name="Wu Y."/>
            <person name="Wang L."/>
            <person name="Zhao S."/>
            <person name="Grierson D."/>
            <person name="Xu C."/>
            <person name="Chen K."/>
        </authorList>
    </citation>
    <scope>NUCLEOTIDE SEQUENCE [LARGE SCALE GENOMIC DNA]</scope>
    <source>
        <strain evidence="2">01-14</strain>
        <tissue evidence="2">Leaf</tissue>
    </source>
</reference>
<name>A0AAP0R146_9ROSI</name>
<sequence length="75" mass="8599">MGGVISTFLSTDTIRSILSYVGGEAKYIWGLKDNLDELRTQKENLIAKKEGMLNKVKLAEQQQQQPRGRWNFDKL</sequence>
<keyword evidence="3" id="KW-1185">Reference proteome</keyword>
<keyword evidence="1" id="KW-0175">Coiled coil</keyword>
<dbReference type="Proteomes" id="UP001428341">
    <property type="component" value="Unassembled WGS sequence"/>
</dbReference>
<evidence type="ECO:0000256" key="1">
    <source>
        <dbReference type="SAM" id="Coils"/>
    </source>
</evidence>
<organism evidence="2 3">
    <name type="scientific">Citrus x changshan-huyou</name>
    <dbReference type="NCBI Taxonomy" id="2935761"/>
    <lineage>
        <taxon>Eukaryota</taxon>
        <taxon>Viridiplantae</taxon>
        <taxon>Streptophyta</taxon>
        <taxon>Embryophyta</taxon>
        <taxon>Tracheophyta</taxon>
        <taxon>Spermatophyta</taxon>
        <taxon>Magnoliopsida</taxon>
        <taxon>eudicotyledons</taxon>
        <taxon>Gunneridae</taxon>
        <taxon>Pentapetalae</taxon>
        <taxon>rosids</taxon>
        <taxon>malvids</taxon>
        <taxon>Sapindales</taxon>
        <taxon>Rutaceae</taxon>
        <taxon>Aurantioideae</taxon>
        <taxon>Citrus</taxon>
    </lineage>
</organism>
<evidence type="ECO:0000313" key="2">
    <source>
        <dbReference type="EMBL" id="KAK9229318.1"/>
    </source>
</evidence>
<feature type="coiled-coil region" evidence="1">
    <location>
        <begin position="28"/>
        <end position="62"/>
    </location>
</feature>
<evidence type="ECO:0000313" key="3">
    <source>
        <dbReference type="Proteomes" id="UP001428341"/>
    </source>
</evidence>
<proteinExistence type="predicted"/>
<protein>
    <submittedName>
        <fullName evidence="2">Uncharacterized protein</fullName>
    </submittedName>
</protein>
<accession>A0AAP0R146</accession>